<sequence length="82" mass="9457">MSIWCSADRFRLLSERAVRKVKTFVSRPIKDATLQLFVSKIEAKKHAEESGKISEFARNTLDLIDLKRTLSLAEKSLDPYCR</sequence>
<name>A0A0D8XY96_DICVI</name>
<evidence type="ECO:0000313" key="2">
    <source>
        <dbReference type="Proteomes" id="UP000053766"/>
    </source>
</evidence>
<dbReference type="Proteomes" id="UP000053766">
    <property type="component" value="Unassembled WGS sequence"/>
</dbReference>
<organism evidence="1 2">
    <name type="scientific">Dictyocaulus viviparus</name>
    <name type="common">Bovine lungworm</name>
    <dbReference type="NCBI Taxonomy" id="29172"/>
    <lineage>
        <taxon>Eukaryota</taxon>
        <taxon>Metazoa</taxon>
        <taxon>Ecdysozoa</taxon>
        <taxon>Nematoda</taxon>
        <taxon>Chromadorea</taxon>
        <taxon>Rhabditida</taxon>
        <taxon>Rhabditina</taxon>
        <taxon>Rhabditomorpha</taxon>
        <taxon>Strongyloidea</taxon>
        <taxon>Metastrongylidae</taxon>
        <taxon>Dictyocaulus</taxon>
    </lineage>
</organism>
<reference evidence="1 2" key="1">
    <citation type="submission" date="2013-11" db="EMBL/GenBank/DDBJ databases">
        <title>Draft genome of the bovine lungworm Dictyocaulus viviparus.</title>
        <authorList>
            <person name="Mitreva M."/>
        </authorList>
    </citation>
    <scope>NUCLEOTIDE SEQUENCE [LARGE SCALE GENOMIC DNA]</scope>
    <source>
        <strain evidence="1 2">HannoverDv2000</strain>
    </source>
</reference>
<protein>
    <submittedName>
        <fullName evidence="1">Uncharacterized protein</fullName>
    </submittedName>
</protein>
<accession>A0A0D8XY96</accession>
<evidence type="ECO:0000313" key="1">
    <source>
        <dbReference type="EMBL" id="KJH49470.1"/>
    </source>
</evidence>
<dbReference type="AlphaFoldDB" id="A0A0D8XY96"/>
<dbReference type="OrthoDB" id="5867859at2759"/>
<proteinExistence type="predicted"/>
<keyword evidence="2" id="KW-1185">Reference proteome</keyword>
<dbReference type="EMBL" id="KN716234">
    <property type="protein sequence ID" value="KJH49470.1"/>
    <property type="molecule type" value="Genomic_DNA"/>
</dbReference>
<gene>
    <name evidence="1" type="ORF">DICVIV_04407</name>
</gene>
<reference evidence="2" key="2">
    <citation type="journal article" date="2016" name="Sci. Rep.">
        <title>Dictyocaulus viviparus genome, variome and transcriptome elucidate lungworm biology and support future intervention.</title>
        <authorList>
            <person name="McNulty S.N."/>
            <person name="Strube C."/>
            <person name="Rosa B.A."/>
            <person name="Martin J.C."/>
            <person name="Tyagi R."/>
            <person name="Choi Y.J."/>
            <person name="Wang Q."/>
            <person name="Hallsworth Pepin K."/>
            <person name="Zhang X."/>
            <person name="Ozersky P."/>
            <person name="Wilson R.K."/>
            <person name="Sternberg P.W."/>
            <person name="Gasser R.B."/>
            <person name="Mitreva M."/>
        </authorList>
    </citation>
    <scope>NUCLEOTIDE SEQUENCE [LARGE SCALE GENOMIC DNA]</scope>
    <source>
        <strain evidence="2">HannoverDv2000</strain>
    </source>
</reference>